<organism evidence="4 5">
    <name type="scientific">Aspergillus pseudoustus</name>
    <dbReference type="NCBI Taxonomy" id="1810923"/>
    <lineage>
        <taxon>Eukaryota</taxon>
        <taxon>Fungi</taxon>
        <taxon>Dikarya</taxon>
        <taxon>Ascomycota</taxon>
        <taxon>Pezizomycotina</taxon>
        <taxon>Eurotiomycetes</taxon>
        <taxon>Eurotiomycetidae</taxon>
        <taxon>Eurotiales</taxon>
        <taxon>Aspergillaceae</taxon>
        <taxon>Aspergillus</taxon>
        <taxon>Aspergillus subgen. Nidulantes</taxon>
    </lineage>
</organism>
<dbReference type="PROSITE" id="PS50294">
    <property type="entry name" value="WD_REPEATS_REGION"/>
    <property type="match status" value="1"/>
</dbReference>
<gene>
    <name evidence="4" type="ORF">BJY01DRAFT_227656</name>
</gene>
<dbReference type="InterPro" id="IPR015943">
    <property type="entry name" value="WD40/YVTN_repeat-like_dom_sf"/>
</dbReference>
<dbReference type="EMBL" id="JBFXLU010000320">
    <property type="protein sequence ID" value="KAL2829877.1"/>
    <property type="molecule type" value="Genomic_DNA"/>
</dbReference>
<dbReference type="SUPFAM" id="SSF50978">
    <property type="entry name" value="WD40 repeat-like"/>
    <property type="match status" value="1"/>
</dbReference>
<protein>
    <recommendedName>
        <fullName evidence="6">WD40-repeat-containing domain protein</fullName>
    </recommendedName>
</protein>
<keyword evidence="1 3" id="KW-0853">WD repeat</keyword>
<dbReference type="InterPro" id="IPR019775">
    <property type="entry name" value="WD40_repeat_CS"/>
</dbReference>
<reference evidence="4 5" key="1">
    <citation type="submission" date="2024-07" db="EMBL/GenBank/DDBJ databases">
        <title>Section-level genome sequencing and comparative genomics of Aspergillus sections Usti and Cavernicolus.</title>
        <authorList>
            <consortium name="Lawrence Berkeley National Laboratory"/>
            <person name="Nybo J.L."/>
            <person name="Vesth T.C."/>
            <person name="Theobald S."/>
            <person name="Frisvad J.C."/>
            <person name="Larsen T.O."/>
            <person name="Kjaerboelling I."/>
            <person name="Rothschild-Mancinelli K."/>
            <person name="Lyhne E.K."/>
            <person name="Kogle M.E."/>
            <person name="Barry K."/>
            <person name="Clum A."/>
            <person name="Na H."/>
            <person name="Ledsgaard L."/>
            <person name="Lin J."/>
            <person name="Lipzen A."/>
            <person name="Kuo A."/>
            <person name="Riley R."/>
            <person name="Mondo S."/>
            <person name="Labutti K."/>
            <person name="Haridas S."/>
            <person name="Pangalinan J."/>
            <person name="Salamov A.A."/>
            <person name="Simmons B.A."/>
            <person name="Magnuson J.K."/>
            <person name="Chen J."/>
            <person name="Drula E."/>
            <person name="Henrissat B."/>
            <person name="Wiebenga A."/>
            <person name="Lubbers R.J."/>
            <person name="Gomes A.C."/>
            <person name="Makela M.R."/>
            <person name="Stajich J."/>
            <person name="Grigoriev I.V."/>
            <person name="Mortensen U.H."/>
            <person name="De Vries R.P."/>
            <person name="Baker S.E."/>
            <person name="Andersen M.R."/>
        </authorList>
    </citation>
    <scope>NUCLEOTIDE SEQUENCE [LARGE SCALE GENOMIC DNA]</scope>
    <source>
        <strain evidence="4 5">CBS 123904</strain>
    </source>
</reference>
<evidence type="ECO:0000256" key="2">
    <source>
        <dbReference type="ARBA" id="ARBA00022737"/>
    </source>
</evidence>
<proteinExistence type="predicted"/>
<dbReference type="PROSITE" id="PS00678">
    <property type="entry name" value="WD_REPEATS_1"/>
    <property type="match status" value="1"/>
</dbReference>
<dbReference type="Proteomes" id="UP001610446">
    <property type="component" value="Unassembled WGS sequence"/>
</dbReference>
<evidence type="ECO:0000256" key="3">
    <source>
        <dbReference type="PROSITE-ProRule" id="PRU00221"/>
    </source>
</evidence>
<keyword evidence="5" id="KW-1185">Reference proteome</keyword>
<dbReference type="InterPro" id="IPR001680">
    <property type="entry name" value="WD40_rpt"/>
</dbReference>
<dbReference type="Pfam" id="PF00400">
    <property type="entry name" value="WD40"/>
    <property type="match status" value="1"/>
</dbReference>
<evidence type="ECO:0000256" key="1">
    <source>
        <dbReference type="ARBA" id="ARBA00022574"/>
    </source>
</evidence>
<evidence type="ECO:0000313" key="5">
    <source>
        <dbReference type="Proteomes" id="UP001610446"/>
    </source>
</evidence>
<evidence type="ECO:0008006" key="6">
    <source>
        <dbReference type="Google" id="ProtNLM"/>
    </source>
</evidence>
<comment type="caution">
    <text evidence="4">The sequence shown here is derived from an EMBL/GenBank/DDBJ whole genome shotgun (WGS) entry which is preliminary data.</text>
</comment>
<accession>A0ABR4IQL3</accession>
<sequence length="102" mass="11324">MASGSYDKTIKLWDTKTGSQIRTREGHSNLLTSVASTDETNFQIAVDDNWVIFAGERLLWLPSYYRQFTCSSTLNGTLALGYSDGRVLIMGFQPPSSSHSIL</sequence>
<dbReference type="Gene3D" id="2.130.10.10">
    <property type="entry name" value="YVTN repeat-like/Quinoprotein amine dehydrogenase"/>
    <property type="match status" value="1"/>
</dbReference>
<dbReference type="InterPro" id="IPR036322">
    <property type="entry name" value="WD40_repeat_dom_sf"/>
</dbReference>
<name>A0ABR4IQL3_9EURO</name>
<feature type="repeat" description="WD" evidence="3">
    <location>
        <begin position="1"/>
        <end position="23"/>
    </location>
</feature>
<keyword evidence="2" id="KW-0677">Repeat</keyword>
<dbReference type="PROSITE" id="PS50082">
    <property type="entry name" value="WD_REPEATS_2"/>
    <property type="match status" value="1"/>
</dbReference>
<evidence type="ECO:0000313" key="4">
    <source>
        <dbReference type="EMBL" id="KAL2829877.1"/>
    </source>
</evidence>